<organism evidence="3 4">
    <name type="scientific">Aphis glycines</name>
    <name type="common">Soybean aphid</name>
    <dbReference type="NCBI Taxonomy" id="307491"/>
    <lineage>
        <taxon>Eukaryota</taxon>
        <taxon>Metazoa</taxon>
        <taxon>Ecdysozoa</taxon>
        <taxon>Arthropoda</taxon>
        <taxon>Hexapoda</taxon>
        <taxon>Insecta</taxon>
        <taxon>Pterygota</taxon>
        <taxon>Neoptera</taxon>
        <taxon>Paraneoptera</taxon>
        <taxon>Hemiptera</taxon>
        <taxon>Sternorrhyncha</taxon>
        <taxon>Aphidomorpha</taxon>
        <taxon>Aphidoidea</taxon>
        <taxon>Aphididae</taxon>
        <taxon>Aphidini</taxon>
        <taxon>Aphis</taxon>
        <taxon>Aphis</taxon>
    </lineage>
</organism>
<keyword evidence="2" id="KW-0812">Transmembrane</keyword>
<evidence type="ECO:0000256" key="2">
    <source>
        <dbReference type="SAM" id="Phobius"/>
    </source>
</evidence>
<name>A0A6G0TI47_APHGL</name>
<comment type="caution">
    <text evidence="3">The sequence shown here is derived from an EMBL/GenBank/DDBJ whole genome shotgun (WGS) entry which is preliminary data.</text>
</comment>
<dbReference type="EMBL" id="VYZN01000035">
    <property type="protein sequence ID" value="KAE9533331.1"/>
    <property type="molecule type" value="Genomic_DNA"/>
</dbReference>
<sequence length="610" mass="70596">MMTFQKYYEVLSTLNTALGPKNKLHNHNMIDFEIVRDQPVDRDRLFGRPWALASINYQHINLRVVYNTIVFFLPPDVQLCFLNISGFQKTNEFNFTLLPKLLLDSERNNEFIDFTMLCFYSTRYVDLILSEARNIIRNFLDLIDNEHYESIDGVGIKCIIYIYDDGGGAHKHCFCSQERENLRRTLQYGLVYLSSSDYLRNIVVEVISKDVHCREFSVIDIKLLLSTQYLFDNIGNIMNKSVQHFSLLLEQVLQYNITTLEYDPFHIETLASCNHALTVCESSPDCRRIFEDFKNNCKVTKDNTCETNKPILNGCKTLKVECAKQYNINIYLLRYNQSYIQYTSFMYKILIFYVSNSILWFAVVTPIGVLLQLYLYTGQFEMSVIKLRRLEWRLKSRVKCLARGVRTTGKLRGWWSCKFQKKNRLGKINFSSFALIHDKFCNLNQNSAFFNTFNINNLLQEYLKKISHDLNINAVSPELGIKDLKDYHVWDASEISSAKQFGQTRNSSDVNVIQPDEGVDHHRFGEDDDPRRGLSDQDERVVRGPVDSEQDDDVQREQEQGLAAQLGRVARLASGPQRSARPAEDELRRPVGDDLALSMIMATAVAPACP</sequence>
<keyword evidence="2" id="KW-1133">Transmembrane helix</keyword>
<keyword evidence="4" id="KW-1185">Reference proteome</keyword>
<accession>A0A6G0TI47</accession>
<feature type="transmembrane region" description="Helical" evidence="2">
    <location>
        <begin position="350"/>
        <end position="376"/>
    </location>
</feature>
<gene>
    <name evidence="3" type="ORF">AGLY_009234</name>
</gene>
<evidence type="ECO:0000313" key="4">
    <source>
        <dbReference type="Proteomes" id="UP000475862"/>
    </source>
</evidence>
<reference evidence="3 4" key="1">
    <citation type="submission" date="2019-08" db="EMBL/GenBank/DDBJ databases">
        <title>The genome of the soybean aphid Biotype 1, its phylome, world population structure and adaptation to the North American continent.</title>
        <authorList>
            <person name="Giordano R."/>
            <person name="Donthu R.K."/>
            <person name="Hernandez A.G."/>
            <person name="Wright C.L."/>
            <person name="Zimin A.V."/>
        </authorList>
    </citation>
    <scope>NUCLEOTIDE SEQUENCE [LARGE SCALE GENOMIC DNA]</scope>
    <source>
        <tissue evidence="3">Whole aphids</tissue>
    </source>
</reference>
<dbReference type="Proteomes" id="UP000475862">
    <property type="component" value="Unassembled WGS sequence"/>
</dbReference>
<feature type="compositionally biased region" description="Polar residues" evidence="1">
    <location>
        <begin position="500"/>
        <end position="511"/>
    </location>
</feature>
<proteinExistence type="predicted"/>
<feature type="compositionally biased region" description="Basic and acidic residues" evidence="1">
    <location>
        <begin position="581"/>
        <end position="591"/>
    </location>
</feature>
<protein>
    <submittedName>
        <fullName evidence="3">Uncharacterized protein</fullName>
    </submittedName>
</protein>
<feature type="region of interest" description="Disordered" evidence="1">
    <location>
        <begin position="500"/>
        <end position="591"/>
    </location>
</feature>
<keyword evidence="2" id="KW-0472">Membrane</keyword>
<evidence type="ECO:0000256" key="1">
    <source>
        <dbReference type="SAM" id="MobiDB-lite"/>
    </source>
</evidence>
<dbReference type="OrthoDB" id="6374728at2759"/>
<dbReference type="AlphaFoldDB" id="A0A6G0TI47"/>
<evidence type="ECO:0000313" key="3">
    <source>
        <dbReference type="EMBL" id="KAE9533331.1"/>
    </source>
</evidence>
<feature type="compositionally biased region" description="Basic and acidic residues" evidence="1">
    <location>
        <begin position="518"/>
        <end position="542"/>
    </location>
</feature>
<dbReference type="InterPro" id="IPR037193">
    <property type="entry name" value="GDNF_alpha"/>
</dbReference>
<dbReference type="SUPFAM" id="SSF110035">
    <property type="entry name" value="GDNF receptor-like"/>
    <property type="match status" value="1"/>
</dbReference>